<dbReference type="OrthoDB" id="405996at2759"/>
<evidence type="ECO:0000259" key="2">
    <source>
        <dbReference type="PROSITE" id="PS51791"/>
    </source>
</evidence>
<dbReference type="PROSITE" id="PS51791">
    <property type="entry name" value="HSAC2"/>
    <property type="match status" value="1"/>
</dbReference>
<dbReference type="GO" id="GO:2001135">
    <property type="term" value="P:regulation of endocytic recycling"/>
    <property type="evidence" value="ECO:0007669"/>
    <property type="project" value="TreeGrafter"/>
</dbReference>
<feature type="domain" description="SAC" evidence="1">
    <location>
        <begin position="218"/>
        <end position="558"/>
    </location>
</feature>
<dbReference type="PANTHER" id="PTHR45662:SF8">
    <property type="entry name" value="PHOSPHATIDYLINOSITIDE PHOSPHATASE SAC2"/>
    <property type="match status" value="1"/>
</dbReference>
<gene>
    <name evidence="3" type="ORF">C7M84_005983</name>
</gene>
<evidence type="ECO:0000313" key="4">
    <source>
        <dbReference type="Proteomes" id="UP000283509"/>
    </source>
</evidence>
<sequence length="791" mass="90234">MRGEWTEWPWRIDVSNNHPCAAIVRLHVLQRAMEVLQTDKYYIFNRGQDSLWCDRRTGQFQAKTCWDLASAENPTCLGIIHLLLGKLQIHPDLSPRLVLVSGVREVGSLAEGQRVWCITRVVFLPLNSPPDADFSILPCKKHANHPSSLSGEKKLGLPFGDLQQKVALSKTFGTIRSVTSTIKSATVNAAATATGQSKVRRDGRDRDRYERRVLDELSKMFNDSDSFYFSSEADLTSSLQRQSLSSYDRSLPIWRRANDNFFWNRHLLIDLISQEGSNFDVWIVPVIQGFVQIEAVPLDAPISSPDDSVDKSRDHYTLTLISRRSRYRAGTRYKRRGVDEEGYVANYVETEQIVSYSHHRVAFVQVRGSVPVFWSQPGYKYRPPPRLDRDTAETSLAFKKHFEREVSHYDHVSCISLVEQTGKEKVIADAYLNHIFMLDSSDLTFVTFDFHEYCRGMRYENVSVLIEGIEDCISKMLYCWVDKEGTICRQSGVFRVNCIDCLDRTNVVQTAIAKSVLEGQFVKLGMIPPEHPLPPACRSTLQIMWANNGDTISKQYAGTSALKGDFTRTGERRFAGMMKDGMNSANRYYRNHFLDAYRQVAIDVMLGLELSEDQWQEINYVETLLNVASALMPIGPPSYMAEIAPGNEKYLASALYSLSRYYMNRFKDAYRQATIDHLLGNPIRDDMITFNPELAGEEEESSMTPEHVKHVIDDCKKLLVPDAETILGAWGLIDADPSTGDPDQTDMDIILVLTRDSYYVAQYDEETDQILRYERVSLIDLEKIEMGPYTW</sequence>
<dbReference type="Pfam" id="PF12456">
    <property type="entry name" value="hSac2"/>
    <property type="match status" value="1"/>
</dbReference>
<reference evidence="3 4" key="1">
    <citation type="submission" date="2018-04" db="EMBL/GenBank/DDBJ databases">
        <authorList>
            <person name="Zhang X."/>
            <person name="Yuan J."/>
            <person name="Li F."/>
            <person name="Xiang J."/>
        </authorList>
    </citation>
    <scope>NUCLEOTIDE SEQUENCE [LARGE SCALE GENOMIC DNA]</scope>
    <source>
        <tissue evidence="3">Muscle</tissue>
    </source>
</reference>
<dbReference type="InterPro" id="IPR034753">
    <property type="entry name" value="hSac2"/>
</dbReference>
<organism evidence="3 4">
    <name type="scientific">Penaeus vannamei</name>
    <name type="common">Whiteleg shrimp</name>
    <name type="synonym">Litopenaeus vannamei</name>
    <dbReference type="NCBI Taxonomy" id="6689"/>
    <lineage>
        <taxon>Eukaryota</taxon>
        <taxon>Metazoa</taxon>
        <taxon>Ecdysozoa</taxon>
        <taxon>Arthropoda</taxon>
        <taxon>Crustacea</taxon>
        <taxon>Multicrustacea</taxon>
        <taxon>Malacostraca</taxon>
        <taxon>Eumalacostraca</taxon>
        <taxon>Eucarida</taxon>
        <taxon>Decapoda</taxon>
        <taxon>Dendrobranchiata</taxon>
        <taxon>Penaeoidea</taxon>
        <taxon>Penaeidae</taxon>
        <taxon>Penaeus</taxon>
    </lineage>
</organism>
<accession>A0A423TG71</accession>
<protein>
    <submittedName>
        <fullName evidence="3">Putative phosphatidylinositide phosphatase SAC2 isoform X1</fullName>
    </submittedName>
</protein>
<evidence type="ECO:0000259" key="1">
    <source>
        <dbReference type="PROSITE" id="PS50275"/>
    </source>
</evidence>
<dbReference type="GO" id="GO:0045334">
    <property type="term" value="C:clathrin-coated endocytic vesicle"/>
    <property type="evidence" value="ECO:0007669"/>
    <property type="project" value="TreeGrafter"/>
</dbReference>
<dbReference type="GO" id="GO:0005769">
    <property type="term" value="C:early endosome"/>
    <property type="evidence" value="ECO:0007669"/>
    <property type="project" value="TreeGrafter"/>
</dbReference>
<feature type="domain" description="HSac2" evidence="2">
    <location>
        <begin position="702"/>
        <end position="791"/>
    </location>
</feature>
<proteinExistence type="predicted"/>
<comment type="caution">
    <text evidence="3">The sequence shown here is derived from an EMBL/GenBank/DDBJ whole genome shotgun (WGS) entry which is preliminary data.</text>
</comment>
<dbReference type="InterPro" id="IPR022158">
    <property type="entry name" value="Inositol_phosphatase"/>
</dbReference>
<dbReference type="GO" id="GO:0046856">
    <property type="term" value="P:phosphatidylinositol dephosphorylation"/>
    <property type="evidence" value="ECO:0007669"/>
    <property type="project" value="TreeGrafter"/>
</dbReference>
<evidence type="ECO:0000313" key="3">
    <source>
        <dbReference type="EMBL" id="ROT75441.1"/>
    </source>
</evidence>
<dbReference type="GO" id="GO:0043812">
    <property type="term" value="F:phosphatidylinositol-4-phosphate phosphatase activity"/>
    <property type="evidence" value="ECO:0007669"/>
    <property type="project" value="TreeGrafter"/>
</dbReference>
<keyword evidence="4" id="KW-1185">Reference proteome</keyword>
<dbReference type="AlphaFoldDB" id="A0A423TG71"/>
<dbReference type="PANTHER" id="PTHR45662">
    <property type="entry name" value="PHOSPHATIDYLINOSITIDE PHOSPHATASE SAC1"/>
    <property type="match status" value="1"/>
</dbReference>
<dbReference type="Proteomes" id="UP000283509">
    <property type="component" value="Unassembled WGS sequence"/>
</dbReference>
<dbReference type="PROSITE" id="PS50275">
    <property type="entry name" value="SAC"/>
    <property type="match status" value="1"/>
</dbReference>
<reference evidence="3 4" key="2">
    <citation type="submission" date="2019-01" db="EMBL/GenBank/DDBJ databases">
        <title>The decoding of complex shrimp genome reveals the adaptation for benthos swimmer, frequently molting mechanism and breeding impact on genome.</title>
        <authorList>
            <person name="Sun Y."/>
            <person name="Gao Y."/>
            <person name="Yu Y."/>
        </authorList>
    </citation>
    <scope>NUCLEOTIDE SEQUENCE [LARGE SCALE GENOMIC DNA]</scope>
    <source>
        <tissue evidence="3">Muscle</tissue>
    </source>
</reference>
<dbReference type="Pfam" id="PF02383">
    <property type="entry name" value="Syja_N"/>
    <property type="match status" value="1"/>
</dbReference>
<dbReference type="InterPro" id="IPR002013">
    <property type="entry name" value="SAC_dom"/>
</dbReference>
<dbReference type="EMBL" id="QCYY01001773">
    <property type="protein sequence ID" value="ROT75441.1"/>
    <property type="molecule type" value="Genomic_DNA"/>
</dbReference>
<dbReference type="STRING" id="6689.A0A423TG71"/>
<name>A0A423TG71_PENVA</name>